<protein>
    <submittedName>
        <fullName evidence="3">Nicotinamidase-related amidase</fullName>
    </submittedName>
</protein>
<dbReference type="InterPro" id="IPR036380">
    <property type="entry name" value="Isochorismatase-like_sf"/>
</dbReference>
<evidence type="ECO:0000259" key="2">
    <source>
        <dbReference type="Pfam" id="PF00857"/>
    </source>
</evidence>
<evidence type="ECO:0000313" key="3">
    <source>
        <dbReference type="EMBL" id="MBB3043718.1"/>
    </source>
</evidence>
<gene>
    <name evidence="3" type="ORF">FHU40_003536</name>
</gene>
<evidence type="ECO:0000256" key="1">
    <source>
        <dbReference type="ARBA" id="ARBA00022801"/>
    </source>
</evidence>
<dbReference type="SUPFAM" id="SSF52499">
    <property type="entry name" value="Isochorismatase-like hydrolases"/>
    <property type="match status" value="1"/>
</dbReference>
<dbReference type="AlphaFoldDB" id="A0A7W4VXR9"/>
<evidence type="ECO:0000313" key="4">
    <source>
        <dbReference type="Proteomes" id="UP000589626"/>
    </source>
</evidence>
<organism evidence="3 4">
    <name type="scientific">Nocardioides soli</name>
    <dbReference type="NCBI Taxonomy" id="1036020"/>
    <lineage>
        <taxon>Bacteria</taxon>
        <taxon>Bacillati</taxon>
        <taxon>Actinomycetota</taxon>
        <taxon>Actinomycetes</taxon>
        <taxon>Propionibacteriales</taxon>
        <taxon>Nocardioidaceae</taxon>
        <taxon>Nocardioides</taxon>
    </lineage>
</organism>
<dbReference type="Pfam" id="PF00857">
    <property type="entry name" value="Isochorismatase"/>
    <property type="match status" value="1"/>
</dbReference>
<dbReference type="Proteomes" id="UP000589626">
    <property type="component" value="Unassembled WGS sequence"/>
</dbReference>
<keyword evidence="4" id="KW-1185">Reference proteome</keyword>
<sequence>MDIDPNRTAVICVECQNGVIGESAVLPALAQSAVGLIAQLRPLLTSARSAGVTVAHAVYTGSLGGSVHEPAPMWRKLGVLSDTWTDRAPEAQVVPALRDESDLLLARHHGLNPARDTELLPVLRGRGVDTVVLAGVSLNVALILLTGEAIHQGFRVVIPRDAVIATPDTYGPLILDNSLRMLAHLTTSQALIDAWS</sequence>
<dbReference type="InterPro" id="IPR000868">
    <property type="entry name" value="Isochorismatase-like_dom"/>
</dbReference>
<feature type="domain" description="Isochorismatase-like" evidence="2">
    <location>
        <begin position="8"/>
        <end position="188"/>
    </location>
</feature>
<comment type="caution">
    <text evidence="3">The sequence shown here is derived from an EMBL/GenBank/DDBJ whole genome shotgun (WGS) entry which is preliminary data.</text>
</comment>
<dbReference type="RefSeq" id="WP_183593499.1">
    <property type="nucleotide sequence ID" value="NZ_JACHWR010000002.1"/>
</dbReference>
<dbReference type="InterPro" id="IPR050272">
    <property type="entry name" value="Isochorismatase-like_hydrls"/>
</dbReference>
<dbReference type="Gene3D" id="3.40.50.850">
    <property type="entry name" value="Isochorismatase-like"/>
    <property type="match status" value="1"/>
</dbReference>
<proteinExistence type="predicted"/>
<name>A0A7W4VXR9_9ACTN</name>
<reference evidence="3 4" key="1">
    <citation type="submission" date="2020-08" db="EMBL/GenBank/DDBJ databases">
        <title>Sequencing the genomes of 1000 actinobacteria strains.</title>
        <authorList>
            <person name="Klenk H.-P."/>
        </authorList>
    </citation>
    <scope>NUCLEOTIDE SEQUENCE [LARGE SCALE GENOMIC DNA]</scope>
    <source>
        <strain evidence="3 4">DSM 105498</strain>
    </source>
</reference>
<dbReference type="PANTHER" id="PTHR43540">
    <property type="entry name" value="PEROXYUREIDOACRYLATE/UREIDOACRYLATE AMIDOHYDROLASE-RELATED"/>
    <property type="match status" value="1"/>
</dbReference>
<keyword evidence="1" id="KW-0378">Hydrolase</keyword>
<dbReference type="GO" id="GO:0016787">
    <property type="term" value="F:hydrolase activity"/>
    <property type="evidence" value="ECO:0007669"/>
    <property type="project" value="UniProtKB-KW"/>
</dbReference>
<accession>A0A7W4VXR9</accession>
<dbReference type="PANTHER" id="PTHR43540:SF6">
    <property type="entry name" value="ISOCHORISMATASE-LIKE DOMAIN-CONTAINING PROTEIN"/>
    <property type="match status" value="1"/>
</dbReference>
<dbReference type="EMBL" id="JACHWR010000002">
    <property type="protein sequence ID" value="MBB3043718.1"/>
    <property type="molecule type" value="Genomic_DNA"/>
</dbReference>